<gene>
    <name evidence="2" type="ORF">GPECTOR_43g930</name>
</gene>
<dbReference type="SUPFAM" id="SSF52540">
    <property type="entry name" value="P-loop containing nucleoside triphosphate hydrolases"/>
    <property type="match status" value="1"/>
</dbReference>
<feature type="region of interest" description="Disordered" evidence="1">
    <location>
        <begin position="1"/>
        <end position="20"/>
    </location>
</feature>
<dbReference type="EMBL" id="LSYV01000044">
    <property type="protein sequence ID" value="KXZ46493.1"/>
    <property type="molecule type" value="Genomic_DNA"/>
</dbReference>
<reference evidence="3" key="1">
    <citation type="journal article" date="2016" name="Nat. Commun.">
        <title>The Gonium pectorale genome demonstrates co-option of cell cycle regulation during the evolution of multicellularity.</title>
        <authorList>
            <person name="Hanschen E.R."/>
            <person name="Marriage T.N."/>
            <person name="Ferris P.J."/>
            <person name="Hamaji T."/>
            <person name="Toyoda A."/>
            <person name="Fujiyama A."/>
            <person name="Neme R."/>
            <person name="Noguchi H."/>
            <person name="Minakuchi Y."/>
            <person name="Suzuki M."/>
            <person name="Kawai-Toyooka H."/>
            <person name="Smith D.R."/>
            <person name="Sparks H."/>
            <person name="Anderson J."/>
            <person name="Bakaric R."/>
            <person name="Luria V."/>
            <person name="Karger A."/>
            <person name="Kirschner M.W."/>
            <person name="Durand P.M."/>
            <person name="Michod R.E."/>
            <person name="Nozaki H."/>
            <person name="Olson B.J."/>
        </authorList>
    </citation>
    <scope>NUCLEOTIDE SEQUENCE [LARGE SCALE GENOMIC DNA]</scope>
    <source>
        <strain evidence="3">NIES-2863</strain>
    </source>
</reference>
<evidence type="ECO:0000256" key="1">
    <source>
        <dbReference type="SAM" id="MobiDB-lite"/>
    </source>
</evidence>
<dbReference type="Gene3D" id="3.40.50.300">
    <property type="entry name" value="P-loop containing nucleotide triphosphate hydrolases"/>
    <property type="match status" value="1"/>
</dbReference>
<evidence type="ECO:0000313" key="2">
    <source>
        <dbReference type="EMBL" id="KXZ46493.1"/>
    </source>
</evidence>
<organism evidence="2 3">
    <name type="scientific">Gonium pectorale</name>
    <name type="common">Green alga</name>
    <dbReference type="NCBI Taxonomy" id="33097"/>
    <lineage>
        <taxon>Eukaryota</taxon>
        <taxon>Viridiplantae</taxon>
        <taxon>Chlorophyta</taxon>
        <taxon>core chlorophytes</taxon>
        <taxon>Chlorophyceae</taxon>
        <taxon>CS clade</taxon>
        <taxon>Chlamydomonadales</taxon>
        <taxon>Volvocaceae</taxon>
        <taxon>Gonium</taxon>
    </lineage>
</organism>
<evidence type="ECO:0000313" key="3">
    <source>
        <dbReference type="Proteomes" id="UP000075714"/>
    </source>
</evidence>
<dbReference type="OrthoDB" id="2019199at2759"/>
<sequence length="327" mass="37432">MDAQFSAARDGRAQTSYYRHQQRIDPPSTELYSSLYRYRSYLDQVPLNFLGRHTLRAPGDASCMLYFVSLFVGSRGSGKTYSAVKLLKAYELAGIADADSPHTKVGQRVVLFSPTHDANPVFTSLAHLDESDIITEYTDAKLLEVVEDVKREREATAEYRRLMRLYRKFLRCKSIDELESDELFELERMDFNPPQEPRYPNGCVTFFVLDDLIGSSAFKSTGKSALTNLVLKNRHLGINILCMTQNLRAIPKSIRTNTSLFVVFRYASKRIITEDLYEEVSNILTLDRFEEVYEYATGGDHSALVLDFTGPKESRIRRNFDTILHVE</sequence>
<accession>A0A150G9Q1</accession>
<name>A0A150G9Q1_GONPE</name>
<dbReference type="InterPro" id="IPR027417">
    <property type="entry name" value="P-loop_NTPase"/>
</dbReference>
<protein>
    <submittedName>
        <fullName evidence="2">Uncharacterized protein</fullName>
    </submittedName>
</protein>
<dbReference type="AlphaFoldDB" id="A0A150G9Q1"/>
<comment type="caution">
    <text evidence="2">The sequence shown here is derived from an EMBL/GenBank/DDBJ whole genome shotgun (WGS) entry which is preliminary data.</text>
</comment>
<proteinExistence type="predicted"/>
<dbReference type="Proteomes" id="UP000075714">
    <property type="component" value="Unassembled WGS sequence"/>
</dbReference>
<keyword evidence="3" id="KW-1185">Reference proteome</keyword>